<dbReference type="InterPro" id="IPR025295">
    <property type="entry name" value="eCIS_core_dom"/>
</dbReference>
<feature type="domain" description="eCIS core" evidence="3">
    <location>
        <begin position="49"/>
        <end position="88"/>
    </location>
</feature>
<feature type="signal peptide" evidence="2">
    <location>
        <begin position="1"/>
        <end position="23"/>
    </location>
</feature>
<keyword evidence="5" id="KW-1185">Reference proteome</keyword>
<keyword evidence="1" id="KW-0812">Transmembrane</keyword>
<dbReference type="Proteomes" id="UP001174209">
    <property type="component" value="Unassembled WGS sequence"/>
</dbReference>
<name>A0ABT8K5R3_9MICC</name>
<gene>
    <name evidence="4" type="ORF">P5G52_18125</name>
</gene>
<reference evidence="4" key="1">
    <citation type="submission" date="2023-06" db="EMBL/GenBank/DDBJ databases">
        <title>MT1 and MT2 Draft Genomes of Novel Species.</title>
        <authorList>
            <person name="Venkateswaran K."/>
        </authorList>
    </citation>
    <scope>NUCLEOTIDE SEQUENCE</scope>
    <source>
        <strain evidence="4">IIF3SC-B10</strain>
    </source>
</reference>
<keyword evidence="1" id="KW-1133">Transmembrane helix</keyword>
<protein>
    <submittedName>
        <fullName evidence="4">DUF4157 domain-containing protein</fullName>
    </submittedName>
</protein>
<proteinExistence type="predicted"/>
<comment type="caution">
    <text evidence="4">The sequence shown here is derived from an EMBL/GenBank/DDBJ whole genome shotgun (WGS) entry which is preliminary data.</text>
</comment>
<feature type="chain" id="PRO_5046118682" evidence="2">
    <location>
        <begin position="24"/>
        <end position="154"/>
    </location>
</feature>
<evidence type="ECO:0000313" key="5">
    <source>
        <dbReference type="Proteomes" id="UP001174209"/>
    </source>
</evidence>
<dbReference type="RefSeq" id="WP_301230108.1">
    <property type="nucleotide sequence ID" value="NZ_JAROCG010000002.1"/>
</dbReference>
<evidence type="ECO:0000313" key="4">
    <source>
        <dbReference type="EMBL" id="MDN4612789.1"/>
    </source>
</evidence>
<accession>A0ABT8K5R3</accession>
<keyword evidence="1" id="KW-0472">Membrane</keyword>
<evidence type="ECO:0000256" key="1">
    <source>
        <dbReference type="SAM" id="Phobius"/>
    </source>
</evidence>
<evidence type="ECO:0000259" key="3">
    <source>
        <dbReference type="Pfam" id="PF13699"/>
    </source>
</evidence>
<dbReference type="Pfam" id="PF13699">
    <property type="entry name" value="eCIS_core"/>
    <property type="match status" value="1"/>
</dbReference>
<dbReference type="EMBL" id="JAROCG010000002">
    <property type="protein sequence ID" value="MDN4612789.1"/>
    <property type="molecule type" value="Genomic_DNA"/>
</dbReference>
<feature type="transmembrane region" description="Helical" evidence="1">
    <location>
        <begin position="87"/>
        <end position="108"/>
    </location>
</feature>
<keyword evidence="2" id="KW-0732">Signal</keyword>
<sequence>MNRRLVPFLNWINLSTPCGLALAALTGCRVSAGPSGVLLAEGYRGRLPKARAFTVGSVVLLRGHVPQGAPAGFTRLLEHEARHARQYAAFLGLPFLPAYLLAAAYSLLRTGDPASRNPFERRAGLSDGGYREQPLRPVVAALGAVLSTRKGRRS</sequence>
<evidence type="ECO:0000256" key="2">
    <source>
        <dbReference type="SAM" id="SignalP"/>
    </source>
</evidence>
<dbReference type="PROSITE" id="PS51257">
    <property type="entry name" value="PROKAR_LIPOPROTEIN"/>
    <property type="match status" value="1"/>
</dbReference>
<organism evidence="4 5">
    <name type="scientific">Arthrobacter burdickii</name>
    <dbReference type="NCBI Taxonomy" id="3035920"/>
    <lineage>
        <taxon>Bacteria</taxon>
        <taxon>Bacillati</taxon>
        <taxon>Actinomycetota</taxon>
        <taxon>Actinomycetes</taxon>
        <taxon>Micrococcales</taxon>
        <taxon>Micrococcaceae</taxon>
        <taxon>Arthrobacter</taxon>
    </lineage>
</organism>